<keyword evidence="2" id="KW-1185">Reference proteome</keyword>
<evidence type="ECO:0000313" key="2">
    <source>
        <dbReference type="Proteomes" id="UP001382455"/>
    </source>
</evidence>
<evidence type="ECO:0000313" key="1">
    <source>
        <dbReference type="EMBL" id="MEI4551431.1"/>
    </source>
</evidence>
<dbReference type="EMBL" id="JBAWKS010000002">
    <property type="protein sequence ID" value="MEI4551431.1"/>
    <property type="molecule type" value="Genomic_DNA"/>
</dbReference>
<proteinExistence type="predicted"/>
<reference evidence="1 2" key="1">
    <citation type="submission" date="2023-12" db="EMBL/GenBank/DDBJ databases">
        <title>Friends and Foes: Symbiotic and Algicidal bacterial influence on Karenia brevis blooms.</title>
        <authorList>
            <person name="Fei C."/>
            <person name="Mohamed A.R."/>
            <person name="Booker A."/>
            <person name="Arshad M."/>
            <person name="Klass S."/>
            <person name="Ahn S."/>
            <person name="Gilbert P.M."/>
            <person name="Heil C.A."/>
            <person name="Martinez J.M."/>
            <person name="Amin S.A."/>
        </authorList>
    </citation>
    <scope>NUCLEOTIDE SEQUENCE [LARGE SCALE GENOMIC DNA]</scope>
    <source>
        <strain evidence="1 2">CE15</strain>
    </source>
</reference>
<dbReference type="RefSeq" id="WP_336436410.1">
    <property type="nucleotide sequence ID" value="NZ_JBAWKS010000002.1"/>
</dbReference>
<name>A0ABU8EWS6_9GAMM</name>
<comment type="caution">
    <text evidence="1">The sequence shown here is derived from an EMBL/GenBank/DDBJ whole genome shotgun (WGS) entry which is preliminary data.</text>
</comment>
<sequence length="214" mass="23718">MYNLLMDKASLSQVFLAFAPMEALKVKHNIDYALEALSLPSAELLAEMQVLGIDLPDKPSASKKVDLTTINSTVLSSHLTELFLDKHKLLKTFSDFSLSEQVELRAFLQSLMPMLHLPPQALVEKMQREGVLDVLMGESDKAKAVKDKIAALSQNKRDHKVDEVKERLAKLSNKPQQCADELKIARVKANLNKASVTDNATIIADAKQKIVQLG</sequence>
<protein>
    <submittedName>
        <fullName evidence="1">Uncharacterized protein</fullName>
    </submittedName>
</protein>
<gene>
    <name evidence="1" type="ORF">WAE96_17275</name>
</gene>
<accession>A0ABU8EWS6</accession>
<organism evidence="1 2">
    <name type="scientific">Pseudoalteromonas spongiae</name>
    <dbReference type="NCBI Taxonomy" id="298657"/>
    <lineage>
        <taxon>Bacteria</taxon>
        <taxon>Pseudomonadati</taxon>
        <taxon>Pseudomonadota</taxon>
        <taxon>Gammaproteobacteria</taxon>
        <taxon>Alteromonadales</taxon>
        <taxon>Pseudoalteromonadaceae</taxon>
        <taxon>Pseudoalteromonas</taxon>
    </lineage>
</organism>
<dbReference type="Proteomes" id="UP001382455">
    <property type="component" value="Unassembled WGS sequence"/>
</dbReference>